<dbReference type="Proteomes" id="UP001459204">
    <property type="component" value="Unassembled WGS sequence"/>
</dbReference>
<dbReference type="Pfam" id="PF05488">
    <property type="entry name" value="PAAR_motif"/>
    <property type="match status" value="1"/>
</dbReference>
<dbReference type="Gene3D" id="2.60.200.60">
    <property type="match status" value="1"/>
</dbReference>
<dbReference type="CDD" id="cd14744">
    <property type="entry name" value="PAAR_CT_2"/>
    <property type="match status" value="1"/>
</dbReference>
<dbReference type="EMBL" id="JBBWWT010000016">
    <property type="protein sequence ID" value="MEL1266370.1"/>
    <property type="molecule type" value="Genomic_DNA"/>
</dbReference>
<gene>
    <name evidence="1" type="ORF">AAD027_18620</name>
</gene>
<comment type="caution">
    <text evidence="1">The sequence shown here is derived from an EMBL/GenBank/DDBJ whole genome shotgun (WGS) entry which is preliminary data.</text>
</comment>
<accession>A0ABU9J550</accession>
<protein>
    <submittedName>
        <fullName evidence="1">PAAR domain-containing protein</fullName>
    </submittedName>
</protein>
<dbReference type="InterPro" id="IPR008727">
    <property type="entry name" value="PAAR_motif"/>
</dbReference>
<organism evidence="1 2">
    <name type="scientific">Pseudoxanthomonas putridarboris</name>
    <dbReference type="NCBI Taxonomy" id="752605"/>
    <lineage>
        <taxon>Bacteria</taxon>
        <taxon>Pseudomonadati</taxon>
        <taxon>Pseudomonadota</taxon>
        <taxon>Gammaproteobacteria</taxon>
        <taxon>Lysobacterales</taxon>
        <taxon>Lysobacteraceae</taxon>
        <taxon>Pseudoxanthomonas</taxon>
    </lineage>
</organism>
<dbReference type="RefSeq" id="WP_341727542.1">
    <property type="nucleotide sequence ID" value="NZ_JBBWWT010000016.1"/>
</dbReference>
<evidence type="ECO:0000313" key="1">
    <source>
        <dbReference type="EMBL" id="MEL1266370.1"/>
    </source>
</evidence>
<evidence type="ECO:0000313" key="2">
    <source>
        <dbReference type="Proteomes" id="UP001459204"/>
    </source>
</evidence>
<reference evidence="1 2" key="1">
    <citation type="submission" date="2024-04" db="EMBL/GenBank/DDBJ databases">
        <title>Draft genome sequence of Pseudoxanthomonas putridarboris WD12.</title>
        <authorList>
            <person name="Oh J."/>
        </authorList>
    </citation>
    <scope>NUCLEOTIDE SEQUENCE [LARGE SCALE GENOMIC DNA]</scope>
    <source>
        <strain evidence="1 2">WD12</strain>
    </source>
</reference>
<proteinExistence type="predicted"/>
<keyword evidence="2" id="KW-1185">Reference proteome</keyword>
<sequence>MFGFAVVMGDTTDHGGKVLTGYDGAAINGAPVAHVGSAVSCPLHGMTTIVSGQAGWLVEGKPVAAPGDRTSCGATLIAGTQSSVEFVKESASTAASAARGAFLAPAATAVAAGMAGLVRYDEQLRFVTPRGVSLANVHYTLHLEDGGKVEGVTDAEGKTCRIETETPSQVVKAELSAGGSLCCAQHAAQGSDEAEVAALELDGIVTHSADLGVSVRQVEIAKGKSRGLTQGEIGMAQSVFGAAIDYARVKVHHGGYWLFFGRQKEDTAVTPNGEMYWPTGHYKDDFMLEDLDYQKWFIHEMTHVWQYQLGYPVKRVGLRLHAKSGGDDENYRYTLAPDKRLCDFNMEAQGNLLADYYLVAIVGSPKAREQMYEVKYEHTPDIRAMLEQALADFILNPSDRGSLPKTLEASK</sequence>
<name>A0ABU9J550_9GAMM</name>